<evidence type="ECO:0000313" key="2">
    <source>
        <dbReference type="EMBL" id="KSW10600.1"/>
    </source>
</evidence>
<proteinExistence type="predicted"/>
<dbReference type="InterPro" id="IPR009839">
    <property type="entry name" value="SseB_N"/>
</dbReference>
<dbReference type="EMBL" id="LLVT01000003">
    <property type="protein sequence ID" value="KSW10600.1"/>
    <property type="molecule type" value="Genomic_DNA"/>
</dbReference>
<evidence type="ECO:0000313" key="3">
    <source>
        <dbReference type="Proteomes" id="UP000054686"/>
    </source>
</evidence>
<dbReference type="Proteomes" id="UP000054686">
    <property type="component" value="Unassembled WGS sequence"/>
</dbReference>
<name>A0A0V8RRN8_9ACTO</name>
<comment type="caution">
    <text evidence="2">The sequence shown here is derived from an EMBL/GenBank/DDBJ whole genome shotgun (WGS) entry which is preliminary data.</text>
</comment>
<gene>
    <name evidence="2" type="ORF">APY09_08880</name>
</gene>
<accession>A0A0V8RRN8</accession>
<reference evidence="2 3" key="1">
    <citation type="submission" date="2015-10" db="EMBL/GenBank/DDBJ databases">
        <title>Draft Genome of Actinomyces odontolyticus subsp. actinosynbacter strain XH001.</title>
        <authorList>
            <person name="Mclean J.S."/>
            <person name="He X."/>
        </authorList>
    </citation>
    <scope>NUCLEOTIDE SEQUENCE [LARGE SCALE GENOMIC DNA]</scope>
    <source>
        <strain evidence="2 3">XH001</strain>
    </source>
</reference>
<dbReference type="RefSeq" id="WP_060567459.1">
    <property type="nucleotide sequence ID" value="NZ_CP040006.1"/>
</dbReference>
<dbReference type="OrthoDB" id="3257250at2"/>
<sequence length="255" mass="26867">MTPTPPSLTEEQKNRLAQRLSMMSHDRADVGQGLPRTARALALGQGSDGGAARLEALVDALIFERVIVPIDVEPDPRVTGVHAGENGHNPIDFVRAQTPAGEALAIYSSAQALSAHRPGDRPMALDFRTIGLTALVETGGRIVVNPGTDAVLLPRPAVAALAQGDEWLPAWRDEALRELLLAEASAACPAIVDVEIAYAGDGLTRVVVSVDRERFAQAEDASAMKENLSGALSALGSNPRLIASADRVEIAPVLR</sequence>
<dbReference type="Pfam" id="PF07179">
    <property type="entry name" value="SseB"/>
    <property type="match status" value="1"/>
</dbReference>
<dbReference type="AlphaFoldDB" id="A0A0V8RRN8"/>
<evidence type="ECO:0000259" key="1">
    <source>
        <dbReference type="Pfam" id="PF07179"/>
    </source>
</evidence>
<feature type="domain" description="SseB protein N-terminal" evidence="1">
    <location>
        <begin position="40"/>
        <end position="160"/>
    </location>
</feature>
<protein>
    <recommendedName>
        <fullName evidence="1">SseB protein N-terminal domain-containing protein</fullName>
    </recommendedName>
</protein>
<organism evidence="2 3">
    <name type="scientific">Schaalia odontolytica</name>
    <dbReference type="NCBI Taxonomy" id="1660"/>
    <lineage>
        <taxon>Bacteria</taxon>
        <taxon>Bacillati</taxon>
        <taxon>Actinomycetota</taxon>
        <taxon>Actinomycetes</taxon>
        <taxon>Actinomycetales</taxon>
        <taxon>Actinomycetaceae</taxon>
        <taxon>Schaalia</taxon>
    </lineage>
</organism>